<keyword evidence="3" id="KW-1185">Reference proteome</keyword>
<dbReference type="PANTHER" id="PTHR34070:SF1">
    <property type="entry name" value="DNA ALKYLATION REPAIR PROTEIN"/>
    <property type="match status" value="1"/>
</dbReference>
<feature type="compositionally biased region" description="Low complexity" evidence="1">
    <location>
        <begin position="259"/>
        <end position="276"/>
    </location>
</feature>
<dbReference type="KEGG" id="edi:EDI_246360"/>
<dbReference type="GeneID" id="5881750"/>
<evidence type="ECO:0000256" key="1">
    <source>
        <dbReference type="SAM" id="MobiDB-lite"/>
    </source>
</evidence>
<feature type="region of interest" description="Disordered" evidence="1">
    <location>
        <begin position="248"/>
        <end position="276"/>
    </location>
</feature>
<dbReference type="OMA" id="IYENYRY"/>
<proteinExistence type="predicted"/>
<dbReference type="OrthoDB" id="304402at2759"/>
<evidence type="ECO:0000313" key="3">
    <source>
        <dbReference type="Proteomes" id="UP000008076"/>
    </source>
</evidence>
<name>B0EEP4_ENTDS</name>
<dbReference type="Gene3D" id="1.25.10.90">
    <property type="match status" value="1"/>
</dbReference>
<protein>
    <submittedName>
        <fullName evidence="2">Uncharacterized protein</fullName>
    </submittedName>
</protein>
<dbReference type="SUPFAM" id="SSF48371">
    <property type="entry name" value="ARM repeat"/>
    <property type="match status" value="1"/>
</dbReference>
<organism evidence="3">
    <name type="scientific">Entamoeba dispar (strain ATCC PRA-260 / SAW760)</name>
    <dbReference type="NCBI Taxonomy" id="370354"/>
    <lineage>
        <taxon>Eukaryota</taxon>
        <taxon>Amoebozoa</taxon>
        <taxon>Evosea</taxon>
        <taxon>Archamoebae</taxon>
        <taxon>Mastigamoebida</taxon>
        <taxon>Entamoebidae</taxon>
        <taxon>Entamoeba</taxon>
    </lineage>
</organism>
<dbReference type="AlphaFoldDB" id="B0EEP4"/>
<dbReference type="eggNOG" id="ENOG502S5QV">
    <property type="taxonomic scope" value="Eukaryota"/>
</dbReference>
<accession>B0EEP4</accession>
<dbReference type="PANTHER" id="PTHR34070">
    <property type="entry name" value="ARMADILLO-TYPE FOLD"/>
    <property type="match status" value="1"/>
</dbReference>
<dbReference type="RefSeq" id="XP_001736742.1">
    <property type="nucleotide sequence ID" value="XM_001736690.1"/>
</dbReference>
<evidence type="ECO:0000313" key="2">
    <source>
        <dbReference type="EMBL" id="EDR27020.1"/>
    </source>
</evidence>
<dbReference type="InterPro" id="IPR014825">
    <property type="entry name" value="DNA_alkylation"/>
</dbReference>
<dbReference type="InterPro" id="IPR016024">
    <property type="entry name" value="ARM-type_fold"/>
</dbReference>
<sequence length="355" mass="40487">MQSPQPINTDFHIVRISGKLMYIPHNNVISSLQNILMQNSQSKAPSQYGMKSAQIQTLFDSFYASTLQSYSPAMQIYFSYRFLALHSPEEKRVGILTLSKNISSLNEGHLSDLERIFDNDINDWMICDALANKVVTQFLRSHEEYFQRVYKWKDCGKIWRMRACCVIYVNFANKKENTCLEICSNCVKSSERFVQLGVGCLLREMSLNSTDKVVNFIYENYRYFTREGLRYSIDKLDVTTRKKILGIGKGRNPLKSPAPSQSTSPNIPTSSTPVVSVNTTTPAQLQTVDDQLRAQILSMDYLHSAIQPNITTTIPVVLPNGQFNYVHPSANVMVPPNYSQYYDLQGFTQNNYSPQ</sequence>
<dbReference type="Proteomes" id="UP000008076">
    <property type="component" value="Unassembled WGS sequence"/>
</dbReference>
<dbReference type="Pfam" id="PF08713">
    <property type="entry name" value="DNA_alkylation"/>
    <property type="match status" value="1"/>
</dbReference>
<reference evidence="3" key="1">
    <citation type="submission" date="2007-12" db="EMBL/GenBank/DDBJ databases">
        <title>Annotation of Entamoeba dispar SAW760.</title>
        <authorList>
            <person name="Lorenzi H."/>
            <person name="Inman J."/>
            <person name="Schobel S."/>
            <person name="Amedeo P."/>
            <person name="Caler E."/>
        </authorList>
    </citation>
    <scope>NUCLEOTIDE SEQUENCE [LARGE SCALE GENOMIC DNA]</scope>
    <source>
        <strain evidence="3">ATCC PRA-260 / SAW760</strain>
    </source>
</reference>
<dbReference type="EMBL" id="DS548957">
    <property type="protein sequence ID" value="EDR27020.1"/>
    <property type="molecule type" value="Genomic_DNA"/>
</dbReference>
<gene>
    <name evidence="2" type="ORF">EDI_246360</name>
</gene>
<dbReference type="CDD" id="cd06561">
    <property type="entry name" value="AlkD_like"/>
    <property type="match status" value="1"/>
</dbReference>
<dbReference type="VEuPathDB" id="AmoebaDB:EDI_246360"/>